<evidence type="ECO:0000259" key="2">
    <source>
        <dbReference type="Pfam" id="PF03872"/>
    </source>
</evidence>
<reference evidence="4" key="1">
    <citation type="submission" date="2016-10" db="EMBL/GenBank/DDBJ databases">
        <authorList>
            <person name="Varghese N."/>
            <person name="Submissions S."/>
        </authorList>
    </citation>
    <scope>NUCLEOTIDE SEQUENCE [LARGE SCALE GENOMIC DNA]</scope>
    <source>
        <strain evidence="4">CGMCC 1.11014</strain>
    </source>
</reference>
<name>A0A1I7LG52_9BURK</name>
<evidence type="ECO:0000256" key="1">
    <source>
        <dbReference type="SAM" id="MobiDB-lite"/>
    </source>
</evidence>
<feature type="region of interest" description="Disordered" evidence="1">
    <location>
        <begin position="64"/>
        <end position="107"/>
    </location>
</feature>
<dbReference type="Gene3D" id="1.10.10.880">
    <property type="entry name" value="Anti sigma-E protein RseA, N-terminal domain"/>
    <property type="match status" value="1"/>
</dbReference>
<sequence length="107" mass="11285">MHKKQRLSALMDGELAGLDTEQAMAELSEPAGQATWRSYRAIGETLRADQPELSEGFAASLAARLDAEPAPGARAPRRRSPAKPRPAPDAAEAEQEGAPPATILATP</sequence>
<dbReference type="SUPFAM" id="SSF89069">
    <property type="entry name" value="N-terminal, cytoplasmic domain of anti-sigmaE factor RseA"/>
    <property type="match status" value="1"/>
</dbReference>
<dbReference type="CDD" id="cd16328">
    <property type="entry name" value="RseA_N"/>
    <property type="match status" value="1"/>
</dbReference>
<dbReference type="EMBL" id="FPBO01000028">
    <property type="protein sequence ID" value="SFV08661.1"/>
    <property type="molecule type" value="Genomic_DNA"/>
</dbReference>
<keyword evidence="4" id="KW-1185">Reference proteome</keyword>
<evidence type="ECO:0000313" key="4">
    <source>
        <dbReference type="Proteomes" id="UP000199391"/>
    </source>
</evidence>
<dbReference type="InterPro" id="IPR005572">
    <property type="entry name" value="Anti-sigma_E_RseA_N"/>
</dbReference>
<gene>
    <name evidence="3" type="ORF">SAMN05216552_1028108</name>
</gene>
<dbReference type="InterPro" id="IPR036147">
    <property type="entry name" value="Anti-sigma_E_RseA_N_sf"/>
</dbReference>
<dbReference type="Proteomes" id="UP000199391">
    <property type="component" value="Unassembled WGS sequence"/>
</dbReference>
<organism evidence="3 4">
    <name type="scientific">Pseudoduganella namucuonensis</name>
    <dbReference type="NCBI Taxonomy" id="1035707"/>
    <lineage>
        <taxon>Bacteria</taxon>
        <taxon>Pseudomonadati</taxon>
        <taxon>Pseudomonadota</taxon>
        <taxon>Betaproteobacteria</taxon>
        <taxon>Burkholderiales</taxon>
        <taxon>Oxalobacteraceae</taxon>
        <taxon>Telluria group</taxon>
        <taxon>Pseudoduganella</taxon>
    </lineage>
</organism>
<dbReference type="OrthoDB" id="8561243at2"/>
<dbReference type="Pfam" id="PF03872">
    <property type="entry name" value="RseA_N"/>
    <property type="match status" value="1"/>
</dbReference>
<dbReference type="PANTHER" id="PTHR38104:SF1">
    <property type="entry name" value="ANTI-SIGMA-E FACTOR RSEA"/>
    <property type="match status" value="1"/>
</dbReference>
<protein>
    <submittedName>
        <fullName evidence="3">Anti sigma-E protein RseA, N-terminal domain</fullName>
    </submittedName>
</protein>
<proteinExistence type="predicted"/>
<accession>A0A1I7LG52</accession>
<dbReference type="GO" id="GO:0016989">
    <property type="term" value="F:sigma factor antagonist activity"/>
    <property type="evidence" value="ECO:0007669"/>
    <property type="project" value="InterPro"/>
</dbReference>
<dbReference type="RefSeq" id="WP_093558254.1">
    <property type="nucleotide sequence ID" value="NZ_FPBO01000028.1"/>
</dbReference>
<dbReference type="PANTHER" id="PTHR38104">
    <property type="match status" value="1"/>
</dbReference>
<dbReference type="AlphaFoldDB" id="A0A1I7LG52"/>
<dbReference type="InterPro" id="IPR052383">
    <property type="entry name" value="Anti-sigma-E_RseA-like"/>
</dbReference>
<dbReference type="STRING" id="1035707.SAMN05216552_1028108"/>
<feature type="domain" description="Anti sigma-E protein RseA N-terminal" evidence="2">
    <location>
        <begin position="2"/>
        <end position="85"/>
    </location>
</feature>
<evidence type="ECO:0000313" key="3">
    <source>
        <dbReference type="EMBL" id="SFV08661.1"/>
    </source>
</evidence>